<dbReference type="STRING" id="1642818.AWE51_06635"/>
<dbReference type="SUPFAM" id="SSF52833">
    <property type="entry name" value="Thioredoxin-like"/>
    <property type="match status" value="1"/>
</dbReference>
<name>A0A163AKX7_9FLAO</name>
<gene>
    <name evidence="1" type="ORF">AWE51_06635</name>
</gene>
<protein>
    <recommendedName>
        <fullName evidence="3">(2Fe-2S) ferredoxin domain-containing protein</fullName>
    </recommendedName>
</protein>
<evidence type="ECO:0000313" key="1">
    <source>
        <dbReference type="EMBL" id="KZS40620.1"/>
    </source>
</evidence>
<accession>A0A163AKX7</accession>
<evidence type="ECO:0008006" key="3">
    <source>
        <dbReference type="Google" id="ProtNLM"/>
    </source>
</evidence>
<dbReference type="RefSeq" id="WP_066314284.1">
    <property type="nucleotide sequence ID" value="NZ_LQRT01000013.1"/>
</dbReference>
<dbReference type="AlphaFoldDB" id="A0A163AKX7"/>
<proteinExistence type="predicted"/>
<dbReference type="CDD" id="cd02980">
    <property type="entry name" value="TRX_Fd_family"/>
    <property type="match status" value="1"/>
</dbReference>
<sequence length="278" mass="32065">MGKNIPKVSTTFQFCDGGSCQKAKSEVAVREARAYLRNQGVWDETHTIKTRCNGRCEDAPTWIVQPGNFWYKNVTPEKAVAIVKSHVEKEQPQEEYLLFKEGWSVLLTENEKTVAPPVFKYKKDIEYGEVLIARAFASDQHLYPLFQYFFQQPRPIGIQIGAGEIIVINQPHTVDYNDKYEVKITGEQLELALTIAGIPKDIAEDIADRKVSIAEVIWQRKKTIFTKVLRLKNKKGKHLASFWIKEEDNSTWEHLLTIYLSMQIDNIRIEDDLSVNKF</sequence>
<reference evidence="1 2" key="1">
    <citation type="submission" date="2016-01" db="EMBL/GenBank/DDBJ databases">
        <title>The draft genome sequence of Aquimarina sp. RZW4-3-2.</title>
        <authorList>
            <person name="Wang Y."/>
        </authorList>
    </citation>
    <scope>NUCLEOTIDE SEQUENCE [LARGE SCALE GENOMIC DNA]</scope>
    <source>
        <strain evidence="1 2">RZW4-3-2</strain>
    </source>
</reference>
<dbReference type="Gene3D" id="3.40.30.10">
    <property type="entry name" value="Glutaredoxin"/>
    <property type="match status" value="1"/>
</dbReference>
<dbReference type="EMBL" id="LQRT01000013">
    <property type="protein sequence ID" value="KZS40620.1"/>
    <property type="molecule type" value="Genomic_DNA"/>
</dbReference>
<dbReference type="Proteomes" id="UP000076715">
    <property type="component" value="Unassembled WGS sequence"/>
</dbReference>
<evidence type="ECO:0000313" key="2">
    <source>
        <dbReference type="Proteomes" id="UP000076715"/>
    </source>
</evidence>
<dbReference type="OrthoDB" id="9800692at2"/>
<comment type="caution">
    <text evidence="1">The sequence shown here is derived from an EMBL/GenBank/DDBJ whole genome shotgun (WGS) entry which is preliminary data.</text>
</comment>
<dbReference type="InterPro" id="IPR036249">
    <property type="entry name" value="Thioredoxin-like_sf"/>
</dbReference>
<organism evidence="1 2">
    <name type="scientific">Aquimarina aggregata</name>
    <dbReference type="NCBI Taxonomy" id="1642818"/>
    <lineage>
        <taxon>Bacteria</taxon>
        <taxon>Pseudomonadati</taxon>
        <taxon>Bacteroidota</taxon>
        <taxon>Flavobacteriia</taxon>
        <taxon>Flavobacteriales</taxon>
        <taxon>Flavobacteriaceae</taxon>
        <taxon>Aquimarina</taxon>
    </lineage>
</organism>
<keyword evidence="2" id="KW-1185">Reference proteome</keyword>